<sequence length="35" mass="4344">MLTPTMKIKRNVIEDVYNPKMDGWFEQQKKVIWEF</sequence>
<name>A0A0F9BRL7_9ZZZZ</name>
<evidence type="ECO:0000313" key="1">
    <source>
        <dbReference type="EMBL" id="KKL16517.1"/>
    </source>
</evidence>
<reference evidence="1" key="1">
    <citation type="journal article" date="2015" name="Nature">
        <title>Complex archaea that bridge the gap between prokaryotes and eukaryotes.</title>
        <authorList>
            <person name="Spang A."/>
            <person name="Saw J.H."/>
            <person name="Jorgensen S.L."/>
            <person name="Zaremba-Niedzwiedzka K."/>
            <person name="Martijn J."/>
            <person name="Lind A.E."/>
            <person name="van Eijk R."/>
            <person name="Schleper C."/>
            <person name="Guy L."/>
            <person name="Ettema T.J."/>
        </authorList>
    </citation>
    <scope>NUCLEOTIDE SEQUENCE</scope>
</reference>
<comment type="caution">
    <text evidence="1">The sequence shown here is derived from an EMBL/GenBank/DDBJ whole genome shotgun (WGS) entry which is preliminary data.</text>
</comment>
<organism evidence="1">
    <name type="scientific">marine sediment metagenome</name>
    <dbReference type="NCBI Taxonomy" id="412755"/>
    <lineage>
        <taxon>unclassified sequences</taxon>
        <taxon>metagenomes</taxon>
        <taxon>ecological metagenomes</taxon>
    </lineage>
</organism>
<dbReference type="AlphaFoldDB" id="A0A0F9BRL7"/>
<feature type="non-terminal residue" evidence="1">
    <location>
        <position position="1"/>
    </location>
</feature>
<gene>
    <name evidence="1" type="ORF">LCGC14_2494750</name>
</gene>
<protein>
    <submittedName>
        <fullName evidence="1">Uncharacterized protein</fullName>
    </submittedName>
</protein>
<accession>A0A0F9BRL7</accession>
<dbReference type="EMBL" id="LAZR01039630">
    <property type="protein sequence ID" value="KKL16517.1"/>
    <property type="molecule type" value="Genomic_DNA"/>
</dbReference>
<proteinExistence type="predicted"/>